<feature type="chain" id="PRO_5014182993" evidence="13">
    <location>
        <begin position="26"/>
        <end position="957"/>
    </location>
</feature>
<dbReference type="InterPro" id="IPR035897">
    <property type="entry name" value="Toll_tir_struct_dom_sf"/>
</dbReference>
<evidence type="ECO:0000256" key="8">
    <source>
        <dbReference type="ARBA" id="ARBA00023136"/>
    </source>
</evidence>
<dbReference type="PANTHER" id="PTHR45842">
    <property type="entry name" value="SYNAPTIC ADHESION-LIKE MOLECULE SALM"/>
    <property type="match status" value="1"/>
</dbReference>
<dbReference type="AlphaFoldDB" id="A0A2H4HHW4"/>
<evidence type="ECO:0000256" key="6">
    <source>
        <dbReference type="ARBA" id="ARBA00022737"/>
    </source>
</evidence>
<keyword evidence="5 13" id="KW-0732">Signal</keyword>
<proteinExistence type="evidence at transcript level"/>
<evidence type="ECO:0000259" key="14">
    <source>
        <dbReference type="PROSITE" id="PS50104"/>
    </source>
</evidence>
<keyword evidence="8 12" id="KW-0472">Membrane</keyword>
<feature type="domain" description="TIR" evidence="14">
    <location>
        <begin position="777"/>
        <end position="920"/>
    </location>
</feature>
<evidence type="ECO:0000256" key="13">
    <source>
        <dbReference type="SAM" id="SignalP"/>
    </source>
</evidence>
<dbReference type="SUPFAM" id="SSF52200">
    <property type="entry name" value="Toll/Interleukin receptor TIR domain"/>
    <property type="match status" value="1"/>
</dbReference>
<dbReference type="PANTHER" id="PTHR45842:SF12">
    <property type="entry name" value="KEKKON 5, ISOFORM A"/>
    <property type="match status" value="1"/>
</dbReference>
<dbReference type="InterPro" id="IPR000483">
    <property type="entry name" value="Cys-rich_flank_reg_C"/>
</dbReference>
<dbReference type="EMBL" id="KY608729">
    <property type="protein sequence ID" value="ARQ14829.1"/>
    <property type="molecule type" value="mRNA"/>
</dbReference>
<keyword evidence="3" id="KW-0433">Leucine-rich repeat</keyword>
<dbReference type="InterPro" id="IPR001611">
    <property type="entry name" value="Leu-rich_rpt"/>
</dbReference>
<dbReference type="PROSITE" id="PS51450">
    <property type="entry name" value="LRR"/>
    <property type="match status" value="4"/>
</dbReference>
<dbReference type="SUPFAM" id="SSF52058">
    <property type="entry name" value="L domain-like"/>
    <property type="match status" value="2"/>
</dbReference>
<organism evidence="15">
    <name type="scientific">Oncomelania hupensis</name>
    <dbReference type="NCBI Taxonomy" id="56141"/>
    <lineage>
        <taxon>Eukaryota</taxon>
        <taxon>Metazoa</taxon>
        <taxon>Spiralia</taxon>
        <taxon>Lophotrochozoa</taxon>
        <taxon>Mollusca</taxon>
        <taxon>Gastropoda</taxon>
        <taxon>Caenogastropoda</taxon>
        <taxon>Littorinimorpha</taxon>
        <taxon>Truncatelloidea</taxon>
        <taxon>Pomatiopsidae</taxon>
        <taxon>Oncomelania</taxon>
    </lineage>
</organism>
<name>A0A2H4HHW4_9CAEN</name>
<dbReference type="InterPro" id="IPR003591">
    <property type="entry name" value="Leu-rich_rpt_typical-subtyp"/>
</dbReference>
<evidence type="ECO:0000256" key="5">
    <source>
        <dbReference type="ARBA" id="ARBA00022729"/>
    </source>
</evidence>
<dbReference type="SMART" id="SM00365">
    <property type="entry name" value="LRR_SD22"/>
    <property type="match status" value="5"/>
</dbReference>
<dbReference type="InterPro" id="IPR000157">
    <property type="entry name" value="TIR_dom"/>
</dbReference>
<keyword evidence="4 12" id="KW-0812">Transmembrane</keyword>
<dbReference type="InterPro" id="IPR032675">
    <property type="entry name" value="LRR_dom_sf"/>
</dbReference>
<keyword evidence="7 12" id="KW-1133">Transmembrane helix</keyword>
<evidence type="ECO:0000256" key="12">
    <source>
        <dbReference type="SAM" id="Phobius"/>
    </source>
</evidence>
<dbReference type="Pfam" id="PF13855">
    <property type="entry name" value="LRR_8"/>
    <property type="match status" value="6"/>
</dbReference>
<protein>
    <submittedName>
        <fullName evidence="15">Toll-like recptor 11</fullName>
    </submittedName>
</protein>
<dbReference type="GO" id="GO:0016020">
    <property type="term" value="C:membrane"/>
    <property type="evidence" value="ECO:0007669"/>
    <property type="project" value="UniProtKB-SubCell"/>
</dbReference>
<evidence type="ECO:0000256" key="2">
    <source>
        <dbReference type="ARBA" id="ARBA00009634"/>
    </source>
</evidence>
<comment type="subcellular location">
    <subcellularLocation>
        <location evidence="1">Membrane</location>
        <topology evidence="1">Single-pass type I membrane protein</topology>
    </subcellularLocation>
</comment>
<evidence type="ECO:0000313" key="15">
    <source>
        <dbReference type="EMBL" id="ARQ14829.1"/>
    </source>
</evidence>
<feature type="transmembrane region" description="Helical" evidence="12">
    <location>
        <begin position="711"/>
        <end position="733"/>
    </location>
</feature>
<feature type="compositionally biased region" description="Polar residues" evidence="11">
    <location>
        <begin position="50"/>
        <end position="71"/>
    </location>
</feature>
<evidence type="ECO:0000256" key="1">
    <source>
        <dbReference type="ARBA" id="ARBA00004479"/>
    </source>
</evidence>
<sequence length="957" mass="106922">MGSTSTSSQVLLILILALSITAALSKPNPSSNNDQEPPVYEADDRDTFEGFQQNLDSPNWVSPQDASTGIPSPSLGAGTSLVTFRRGRDPPNSSDCPAKCQCGKAGTSVNCVGKGLTDIPEGIPSQVETLYLDRNNFGVLKPGALENFQFLSKVYLRSCKIQTVSPGAFHNLSLLQELYLGNNNIDQLQPEAFQKAGALYLLNLQANRLTSVPDLHTLPGLTNLVLEANRIQNGTFPEGYSSLQKLSTVVLSNNNLTELTNGTFTTLANCSLRRLEISRSNIKRVEAGALTPLVMLQSLKIGYNPIDGEQLHNLLEGLSADSGLVSLDIRMIDLRGSLPSVSFSILAHTPLITLHFRNNEVGTIPAKAFANLPKLTTLDLQICKISVVDPQAFSDLPALQLLFLNNNALTTVPKTLPSSLTKLYLQFNSLSALKGGDFSNLGKLQELYLSTSGITEVNEDSFLGLNNLVILHLNQNKLSNIPKKLFSYTPKLRILNLRNNNIQSLKPNPGAMASLTSLLTLDMSHNNCGYIPFDYFTDLTSLENLDLSYNRLGGLMAGDVSGRLLSGMVNLQRLSLESNNINFIYDAQFQNLHKLANINLKNNRISSWGPKLFYTPGTLRKTLKTVDLSINTIALVNETSVRDLQFVQMLNLSTNPFACTCDLRWFRAWLENTTINVANKTKYTCNSPAEWEHKLLWTFGADKINCTDYTWYYVGAAIGATFLIALFVFYIIYRRRWFIRLRLYRLRKAMSRCCFAGKRRAEAYERIDGEELPGGGKRYEFYVIAAESDQEFVEEELLPKLDNGHHVRNDGQRYAGNYRLYYEPRDAQVNRREVELMDENMPLCHFALIVLTKNLQAESWSRFLVEMAYHLKAEGILEKIHIIKCGQVALRQIPSLMHRAFERNEYIHWTKTAEHLELALGLESVQAGQGQKQAPDEGQGQGRYQGEVPEEVEHQIV</sequence>
<dbReference type="SMART" id="SM00369">
    <property type="entry name" value="LRR_TYP"/>
    <property type="match status" value="15"/>
</dbReference>
<evidence type="ECO:0000256" key="3">
    <source>
        <dbReference type="ARBA" id="ARBA00022614"/>
    </source>
</evidence>
<gene>
    <name evidence="15" type="primary">TLR11</name>
</gene>
<dbReference type="Gene3D" id="3.80.10.10">
    <property type="entry name" value="Ribonuclease Inhibitor"/>
    <property type="match status" value="3"/>
</dbReference>
<reference evidence="15" key="1">
    <citation type="submission" date="2017-02" db="EMBL/GenBank/DDBJ databases">
        <title>Identification of toll-like receptors in Oncomelania hupensis and defense against Schistosoma japonicum.</title>
        <authorList>
            <person name="Zhao Q.P."/>
            <person name="Gao Q."/>
            <person name="Li Y.W."/>
            <person name="Zhang Y."/>
            <person name="Dong H.F."/>
        </authorList>
    </citation>
    <scope>NUCLEOTIDE SEQUENCE</scope>
    <source>
        <tissue evidence="15">Whole soft body</tissue>
    </source>
</reference>
<keyword evidence="10" id="KW-0325">Glycoprotein</keyword>
<dbReference type="FunFam" id="3.80.10.10:FF:000770">
    <property type="entry name" value="Uncharacterized protein"/>
    <property type="match status" value="1"/>
</dbReference>
<evidence type="ECO:0000256" key="4">
    <source>
        <dbReference type="ARBA" id="ARBA00022692"/>
    </source>
</evidence>
<keyword evidence="6" id="KW-0677">Repeat</keyword>
<comment type="similarity">
    <text evidence="2">Belongs to the Toll-like receptor family.</text>
</comment>
<keyword evidence="9" id="KW-0675">Receptor</keyword>
<dbReference type="Gene3D" id="3.40.50.10140">
    <property type="entry name" value="Toll/interleukin-1 receptor homology (TIR) domain"/>
    <property type="match status" value="1"/>
</dbReference>
<evidence type="ECO:0000256" key="10">
    <source>
        <dbReference type="ARBA" id="ARBA00023180"/>
    </source>
</evidence>
<dbReference type="PROSITE" id="PS50104">
    <property type="entry name" value="TIR"/>
    <property type="match status" value="1"/>
</dbReference>
<dbReference type="InterPro" id="IPR000372">
    <property type="entry name" value="LRRNT"/>
</dbReference>
<evidence type="ECO:0000256" key="7">
    <source>
        <dbReference type="ARBA" id="ARBA00022989"/>
    </source>
</evidence>
<feature type="region of interest" description="Disordered" evidence="11">
    <location>
        <begin position="927"/>
        <end position="957"/>
    </location>
</feature>
<dbReference type="InterPro" id="IPR050467">
    <property type="entry name" value="LRFN"/>
</dbReference>
<dbReference type="Pfam" id="PF01462">
    <property type="entry name" value="LRRNT"/>
    <property type="match status" value="1"/>
</dbReference>
<dbReference type="GO" id="GO:0007165">
    <property type="term" value="P:signal transduction"/>
    <property type="evidence" value="ECO:0007669"/>
    <property type="project" value="InterPro"/>
</dbReference>
<evidence type="ECO:0000256" key="11">
    <source>
        <dbReference type="SAM" id="MobiDB-lite"/>
    </source>
</evidence>
<evidence type="ECO:0000256" key="9">
    <source>
        <dbReference type="ARBA" id="ARBA00023170"/>
    </source>
</evidence>
<feature type="region of interest" description="Disordered" evidence="11">
    <location>
        <begin position="50"/>
        <end position="98"/>
    </location>
</feature>
<dbReference type="SMART" id="SM00013">
    <property type="entry name" value="LRRNT"/>
    <property type="match status" value="1"/>
</dbReference>
<accession>A0A2H4HHW4</accession>
<dbReference type="SMART" id="SM00082">
    <property type="entry name" value="LRRCT"/>
    <property type="match status" value="1"/>
</dbReference>
<feature type="signal peptide" evidence="13">
    <location>
        <begin position="1"/>
        <end position="25"/>
    </location>
</feature>